<name>A0ABW2DMQ3_9BACT</name>
<accession>A0ABW2DMQ3</accession>
<dbReference type="EMBL" id="JBHSYQ010000004">
    <property type="protein sequence ID" value="MFC6998056.1"/>
    <property type="molecule type" value="Genomic_DNA"/>
</dbReference>
<dbReference type="Proteomes" id="UP001596405">
    <property type="component" value="Unassembled WGS sequence"/>
</dbReference>
<sequence>MFLELPYPEDSPIRQTIAQKEIHGVVRSEHDLTLTIVYDGANGYRMEHVYQAKSIKELDELYVEIRKDLGLEIQNPQPEHQPLSQRMRIARKK</sequence>
<organism evidence="1 2">
    <name type="scientific">Rufibacter roseus</name>
    <dbReference type="NCBI Taxonomy" id="1567108"/>
    <lineage>
        <taxon>Bacteria</taxon>
        <taxon>Pseudomonadati</taxon>
        <taxon>Bacteroidota</taxon>
        <taxon>Cytophagia</taxon>
        <taxon>Cytophagales</taxon>
        <taxon>Hymenobacteraceae</taxon>
        <taxon>Rufibacter</taxon>
    </lineage>
</organism>
<protein>
    <submittedName>
        <fullName evidence="1">Uncharacterized protein</fullName>
    </submittedName>
</protein>
<evidence type="ECO:0000313" key="2">
    <source>
        <dbReference type="Proteomes" id="UP001596405"/>
    </source>
</evidence>
<gene>
    <name evidence="1" type="ORF">ACFQHR_10500</name>
</gene>
<evidence type="ECO:0000313" key="1">
    <source>
        <dbReference type="EMBL" id="MFC6998056.1"/>
    </source>
</evidence>
<comment type="caution">
    <text evidence="1">The sequence shown here is derived from an EMBL/GenBank/DDBJ whole genome shotgun (WGS) entry which is preliminary data.</text>
</comment>
<keyword evidence="2" id="KW-1185">Reference proteome</keyword>
<dbReference type="RefSeq" id="WP_153042186.1">
    <property type="nucleotide sequence ID" value="NZ_JBHSYQ010000004.1"/>
</dbReference>
<proteinExistence type="predicted"/>
<reference evidence="2" key="1">
    <citation type="journal article" date="2019" name="Int. J. Syst. Evol. Microbiol.">
        <title>The Global Catalogue of Microorganisms (GCM) 10K type strain sequencing project: providing services to taxonomists for standard genome sequencing and annotation.</title>
        <authorList>
            <consortium name="The Broad Institute Genomics Platform"/>
            <consortium name="The Broad Institute Genome Sequencing Center for Infectious Disease"/>
            <person name="Wu L."/>
            <person name="Ma J."/>
        </authorList>
    </citation>
    <scope>NUCLEOTIDE SEQUENCE [LARGE SCALE GENOMIC DNA]</scope>
    <source>
        <strain evidence="2">CGMCC 4.7393</strain>
    </source>
</reference>